<sequence>MKKAISTLWSVVLLTALLVGGCKKPPPPMSERIAKAWSAESVKEGSTVVFTKGGAGNTKPGYSNFKLTFLAGGNVTYSELDNNTFNGQWELVGDNRLILKNLTPQPTGTNGTIEFTINSFSDTRMVLTRTTASVKTGGTINEYTLSNP</sequence>
<dbReference type="PROSITE" id="PS51257">
    <property type="entry name" value="PROKAR_LIPOPROTEIN"/>
    <property type="match status" value="1"/>
</dbReference>
<dbReference type="Proteomes" id="UP000557307">
    <property type="component" value="Unassembled WGS sequence"/>
</dbReference>
<gene>
    <name evidence="1" type="ORF">HNQ92_000174</name>
</gene>
<accession>A0A840TLF6</accession>
<protein>
    <recommendedName>
        <fullName evidence="3">Lipocalin-like domain-containing protein</fullName>
    </recommendedName>
</protein>
<evidence type="ECO:0000313" key="2">
    <source>
        <dbReference type="Proteomes" id="UP000557307"/>
    </source>
</evidence>
<dbReference type="RefSeq" id="WP_184169516.1">
    <property type="nucleotide sequence ID" value="NZ_JACHGF010000001.1"/>
</dbReference>
<dbReference type="EMBL" id="JACHGF010000001">
    <property type="protein sequence ID" value="MBB5282053.1"/>
    <property type="molecule type" value="Genomic_DNA"/>
</dbReference>
<organism evidence="1 2">
    <name type="scientific">Rhabdobacter roseus</name>
    <dbReference type="NCBI Taxonomy" id="1655419"/>
    <lineage>
        <taxon>Bacteria</taxon>
        <taxon>Pseudomonadati</taxon>
        <taxon>Bacteroidota</taxon>
        <taxon>Cytophagia</taxon>
        <taxon>Cytophagales</taxon>
        <taxon>Cytophagaceae</taxon>
        <taxon>Rhabdobacter</taxon>
    </lineage>
</organism>
<reference evidence="1 2" key="1">
    <citation type="submission" date="2020-08" db="EMBL/GenBank/DDBJ databases">
        <title>Genomic Encyclopedia of Type Strains, Phase IV (KMG-IV): sequencing the most valuable type-strain genomes for metagenomic binning, comparative biology and taxonomic classification.</title>
        <authorList>
            <person name="Goeker M."/>
        </authorList>
    </citation>
    <scope>NUCLEOTIDE SEQUENCE [LARGE SCALE GENOMIC DNA]</scope>
    <source>
        <strain evidence="1 2">DSM 105074</strain>
    </source>
</reference>
<keyword evidence="2" id="KW-1185">Reference proteome</keyword>
<dbReference type="AlphaFoldDB" id="A0A840TLF6"/>
<comment type="caution">
    <text evidence="1">The sequence shown here is derived from an EMBL/GenBank/DDBJ whole genome shotgun (WGS) entry which is preliminary data.</text>
</comment>
<evidence type="ECO:0000313" key="1">
    <source>
        <dbReference type="EMBL" id="MBB5282053.1"/>
    </source>
</evidence>
<name>A0A840TLF6_9BACT</name>
<proteinExistence type="predicted"/>
<evidence type="ECO:0008006" key="3">
    <source>
        <dbReference type="Google" id="ProtNLM"/>
    </source>
</evidence>